<proteinExistence type="predicted"/>
<evidence type="ECO:0000313" key="2">
    <source>
        <dbReference type="EMBL" id="RWA08862.1"/>
    </source>
</evidence>
<reference evidence="2 3" key="1">
    <citation type="submission" date="2018-12" db="EMBL/GenBank/DDBJ databases">
        <title>Draft genome sequence of Xylaria grammica IHI A82.</title>
        <authorList>
            <person name="Buettner E."/>
            <person name="Kellner H."/>
        </authorList>
    </citation>
    <scope>NUCLEOTIDE SEQUENCE [LARGE SCALE GENOMIC DNA]</scope>
    <source>
        <strain evidence="2 3">IHI A82</strain>
    </source>
</reference>
<dbReference type="Proteomes" id="UP000286045">
    <property type="component" value="Unassembled WGS sequence"/>
</dbReference>
<feature type="region of interest" description="Disordered" evidence="1">
    <location>
        <begin position="193"/>
        <end position="217"/>
    </location>
</feature>
<evidence type="ECO:0000256" key="1">
    <source>
        <dbReference type="SAM" id="MobiDB-lite"/>
    </source>
</evidence>
<gene>
    <name evidence="2" type="ORF">EKO27_g6228</name>
</gene>
<feature type="compositionally biased region" description="Polar residues" evidence="1">
    <location>
        <begin position="67"/>
        <end position="78"/>
    </location>
</feature>
<dbReference type="EMBL" id="RYZI01000180">
    <property type="protein sequence ID" value="RWA08862.1"/>
    <property type="molecule type" value="Genomic_DNA"/>
</dbReference>
<feature type="compositionally biased region" description="Polar residues" evidence="1">
    <location>
        <begin position="206"/>
        <end position="217"/>
    </location>
</feature>
<organism evidence="2 3">
    <name type="scientific">Xylaria grammica</name>
    <dbReference type="NCBI Taxonomy" id="363999"/>
    <lineage>
        <taxon>Eukaryota</taxon>
        <taxon>Fungi</taxon>
        <taxon>Dikarya</taxon>
        <taxon>Ascomycota</taxon>
        <taxon>Pezizomycotina</taxon>
        <taxon>Sordariomycetes</taxon>
        <taxon>Xylariomycetidae</taxon>
        <taxon>Xylariales</taxon>
        <taxon>Xylariaceae</taxon>
        <taxon>Xylaria</taxon>
    </lineage>
</organism>
<accession>A0A439D338</accession>
<dbReference type="AlphaFoldDB" id="A0A439D338"/>
<protein>
    <submittedName>
        <fullName evidence="2">Uncharacterized protein</fullName>
    </submittedName>
</protein>
<keyword evidence="3" id="KW-1185">Reference proteome</keyword>
<feature type="region of interest" description="Disordered" evidence="1">
    <location>
        <begin position="57"/>
        <end position="81"/>
    </location>
</feature>
<evidence type="ECO:0000313" key="3">
    <source>
        <dbReference type="Proteomes" id="UP000286045"/>
    </source>
</evidence>
<name>A0A439D338_9PEZI</name>
<sequence length="217" mass="24892">MNEALCSILSSDEDWHFHSDGRSIRFNGDGTGELTCRCNLNFWILAEFEWKSIRPQHNEPHRAPASSGYTPTTKNNGNRPELLGQLDLEITLTRRLAARARRWAEEHPSNAKHMNQSLADDAYRTKLYTIRVERGNFIEPCYVGYKNSDAKRYSFRLLFDKSPYPPRSEWLSPQGGPNDGCFWDHVEFVGRAAPDSARRQRPMNDPSISERNSCAVS</sequence>
<comment type="caution">
    <text evidence="2">The sequence shown here is derived from an EMBL/GenBank/DDBJ whole genome shotgun (WGS) entry which is preliminary data.</text>
</comment>